<protein>
    <submittedName>
        <fullName evidence="1">Putative esterase</fullName>
    </submittedName>
</protein>
<accession>A0A542SQM0</accession>
<dbReference type="PANTHER" id="PTHR48098">
    <property type="entry name" value="ENTEROCHELIN ESTERASE-RELATED"/>
    <property type="match status" value="1"/>
</dbReference>
<dbReference type="EMBL" id="VFNV01000001">
    <property type="protein sequence ID" value="TQK76902.1"/>
    <property type="molecule type" value="Genomic_DNA"/>
</dbReference>
<dbReference type="InterPro" id="IPR029058">
    <property type="entry name" value="AB_hydrolase_fold"/>
</dbReference>
<name>A0A542SQM0_9MICO</name>
<reference evidence="1 2" key="1">
    <citation type="submission" date="2019-06" db="EMBL/GenBank/DDBJ databases">
        <title>Sequencing the genomes of 1000 actinobacteria strains.</title>
        <authorList>
            <person name="Klenk H.-P."/>
        </authorList>
    </citation>
    <scope>NUCLEOTIDE SEQUENCE [LARGE SCALE GENOMIC DNA]</scope>
    <source>
        <strain evidence="1 2">DSM 10596</strain>
    </source>
</reference>
<dbReference type="RefSeq" id="WP_211344979.1">
    <property type="nucleotide sequence ID" value="NZ_BAAATB010000004.1"/>
</dbReference>
<dbReference type="InterPro" id="IPR050583">
    <property type="entry name" value="Mycobacterial_A85_antigen"/>
</dbReference>
<dbReference type="AlphaFoldDB" id="A0A542SQM0"/>
<proteinExistence type="predicted"/>
<evidence type="ECO:0000313" key="1">
    <source>
        <dbReference type="EMBL" id="TQK76902.1"/>
    </source>
</evidence>
<dbReference type="Pfam" id="PF00756">
    <property type="entry name" value="Esterase"/>
    <property type="match status" value="1"/>
</dbReference>
<dbReference type="GO" id="GO:0016747">
    <property type="term" value="F:acyltransferase activity, transferring groups other than amino-acyl groups"/>
    <property type="evidence" value="ECO:0007669"/>
    <property type="project" value="TreeGrafter"/>
</dbReference>
<organism evidence="1 2">
    <name type="scientific">Rarobacter incanus</name>
    <dbReference type="NCBI Taxonomy" id="153494"/>
    <lineage>
        <taxon>Bacteria</taxon>
        <taxon>Bacillati</taxon>
        <taxon>Actinomycetota</taxon>
        <taxon>Actinomycetes</taxon>
        <taxon>Micrococcales</taxon>
        <taxon>Rarobacteraceae</taxon>
        <taxon>Rarobacter</taxon>
    </lineage>
</organism>
<evidence type="ECO:0000313" key="2">
    <source>
        <dbReference type="Proteomes" id="UP000316181"/>
    </source>
</evidence>
<dbReference type="InterPro" id="IPR000801">
    <property type="entry name" value="Esterase-like"/>
</dbReference>
<dbReference type="SUPFAM" id="SSF53474">
    <property type="entry name" value="alpha/beta-Hydrolases"/>
    <property type="match status" value="1"/>
</dbReference>
<dbReference type="Gene3D" id="3.40.50.1820">
    <property type="entry name" value="alpha/beta hydrolase"/>
    <property type="match status" value="1"/>
</dbReference>
<dbReference type="Proteomes" id="UP000316181">
    <property type="component" value="Unassembled WGS sequence"/>
</dbReference>
<dbReference type="PANTHER" id="PTHR48098:SF1">
    <property type="entry name" value="DIACYLGLYCEROL ACYLTRANSFERASE_MYCOLYLTRANSFERASE AG85A"/>
    <property type="match status" value="1"/>
</dbReference>
<sequence>MFLAALRRRRYGASAWFSSHRFAALAAVGGAAVGLCALAARRTALRRALGWVGVTGAVTAAAIEANIYSGFVPTRQAVRVVVGGLPFVAARSWVTDSGSTVSPHVIPANPAYRVPRTTTWVYTPAGFDPRGSERYPVLYVLHGSPGGSSDWFAGGDLAATLDSLIASRRIPPLIAVAPSTNGRGLGKWDTEGLDSTNGGSLIESHLVNDVVPWVDRMFPTAAGPMSRAIVGMSAGAFAALNIGLRNRRLFDAIGVLEGYPDAGLAGHLLLRNRAQRDANTPALYLSRNSESVAMRVAIVMAQSSSASRRRDMDTVASLLVGRGAVVDQKIACGHNHTWVMARESVGKALAFLYA</sequence>
<comment type="caution">
    <text evidence="1">The sequence shown here is derived from an EMBL/GenBank/DDBJ whole genome shotgun (WGS) entry which is preliminary data.</text>
</comment>
<gene>
    <name evidence="1" type="ORF">FB389_1604</name>
</gene>
<keyword evidence="2" id="KW-1185">Reference proteome</keyword>